<feature type="transmembrane region" description="Helical" evidence="6">
    <location>
        <begin position="53"/>
        <end position="72"/>
    </location>
</feature>
<dbReference type="Proteomes" id="UP000294854">
    <property type="component" value="Unassembled WGS sequence"/>
</dbReference>
<proteinExistence type="predicted"/>
<dbReference type="OrthoDB" id="9816041at2"/>
<feature type="transmembrane region" description="Helical" evidence="6">
    <location>
        <begin position="301"/>
        <end position="323"/>
    </location>
</feature>
<dbReference type="PRINTS" id="PR01036">
    <property type="entry name" value="TCRTETB"/>
</dbReference>
<feature type="transmembrane region" description="Helical" evidence="6">
    <location>
        <begin position="335"/>
        <end position="368"/>
    </location>
</feature>
<sequence length="467" mass="50848">MTQNQAKLSRRGLIAILAVAVLSFIGILTETSLNVAFPTIMKQFDVKLATVQWLTTGYLLMVSLLMIVSAFLNKRFKTRSIFITAVSFFMLGSIIAAVAPTFWIILLGRIISAAGTGLCIPLMFNVIVETVPVHQIGYYMGIAGMVLSMAPAFGPTFGGVMVYFLSWRMIFWIVVPFAIIALIFGMASLEQHHDLSHPDFDWVRYCLLAVAFVSLSLGFNSVSTAGWLGKAFLGSVVLAAIMLWFFIRISKTTTKMLLNINVFKSKTFVSSLIAYFFLQFANIGMSFVLPTYVQIVNHQSALIGGLILLPGSFIASAATPLFGKMLDDKGAKLPILLGNSIFAAGLIGFVFGGKILPIGLIIIFYLIFTFGRSMVFGNTMTFGLTGVSNELRADANASFTTAQQFAGSIGTTILASIISISQNSGQSLPQYQLTAIGSRYAFATLLVLALINFGLYHQAFKKNERDN</sequence>
<organism evidence="8 9">
    <name type="scientific">Secundilactobacillus malefermentans</name>
    <dbReference type="NCBI Taxonomy" id="176292"/>
    <lineage>
        <taxon>Bacteria</taxon>
        <taxon>Bacillati</taxon>
        <taxon>Bacillota</taxon>
        <taxon>Bacilli</taxon>
        <taxon>Lactobacillales</taxon>
        <taxon>Lactobacillaceae</taxon>
        <taxon>Secundilactobacillus</taxon>
    </lineage>
</organism>
<evidence type="ECO:0000256" key="1">
    <source>
        <dbReference type="ARBA" id="ARBA00004651"/>
    </source>
</evidence>
<accession>A0A4V3A489</accession>
<evidence type="ECO:0000256" key="6">
    <source>
        <dbReference type="SAM" id="Phobius"/>
    </source>
</evidence>
<dbReference type="Gene3D" id="1.20.1250.20">
    <property type="entry name" value="MFS general substrate transporter like domains"/>
    <property type="match status" value="1"/>
</dbReference>
<keyword evidence="4 6" id="KW-1133">Transmembrane helix</keyword>
<feature type="transmembrane region" description="Helical" evidence="6">
    <location>
        <begin position="140"/>
        <end position="164"/>
    </location>
</feature>
<feature type="transmembrane region" description="Helical" evidence="6">
    <location>
        <begin position="170"/>
        <end position="190"/>
    </location>
</feature>
<dbReference type="InterPro" id="IPR020846">
    <property type="entry name" value="MFS_dom"/>
</dbReference>
<name>A0A4V3A489_9LACO</name>
<comment type="caution">
    <text evidence="8">The sequence shown here is derived from an EMBL/GenBank/DDBJ whole genome shotgun (WGS) entry which is preliminary data.</text>
</comment>
<dbReference type="RefSeq" id="WP_010620146.1">
    <property type="nucleotide sequence ID" value="NZ_PUFO01000017.1"/>
</dbReference>
<evidence type="ECO:0000256" key="3">
    <source>
        <dbReference type="ARBA" id="ARBA00022692"/>
    </source>
</evidence>
<reference evidence="8 9" key="1">
    <citation type="journal article" date="2019" name="Appl. Microbiol. Biotechnol.">
        <title>Uncovering carbohydrate metabolism through a genotype-phenotype association study of 56 lactic acid bacteria genomes.</title>
        <authorList>
            <person name="Buron-Moles G."/>
            <person name="Chailyan A."/>
            <person name="Dolejs I."/>
            <person name="Forster J."/>
            <person name="Miks M.H."/>
        </authorList>
    </citation>
    <scope>NUCLEOTIDE SEQUENCE [LARGE SCALE GENOMIC DNA]</scope>
    <source>
        <strain evidence="8 9">ATCC 49373</strain>
    </source>
</reference>
<feature type="transmembrane region" description="Helical" evidence="6">
    <location>
        <begin position="110"/>
        <end position="128"/>
    </location>
</feature>
<evidence type="ECO:0000259" key="7">
    <source>
        <dbReference type="PROSITE" id="PS50850"/>
    </source>
</evidence>
<dbReference type="EMBL" id="PUFO01000017">
    <property type="protein sequence ID" value="TDG79818.1"/>
    <property type="molecule type" value="Genomic_DNA"/>
</dbReference>
<gene>
    <name evidence="8" type="ORF">C5L31_000582</name>
</gene>
<feature type="transmembrane region" description="Helical" evidence="6">
    <location>
        <begin position="202"/>
        <end position="221"/>
    </location>
</feature>
<dbReference type="PANTHER" id="PTHR42718">
    <property type="entry name" value="MAJOR FACILITATOR SUPERFAMILY MULTIDRUG TRANSPORTER MFSC"/>
    <property type="match status" value="1"/>
</dbReference>
<dbReference type="GO" id="GO:0005886">
    <property type="term" value="C:plasma membrane"/>
    <property type="evidence" value="ECO:0007669"/>
    <property type="project" value="UniProtKB-SubCell"/>
</dbReference>
<comment type="subcellular location">
    <subcellularLocation>
        <location evidence="1">Cell membrane</location>
        <topology evidence="1">Multi-pass membrane protein</topology>
    </subcellularLocation>
</comment>
<evidence type="ECO:0000256" key="2">
    <source>
        <dbReference type="ARBA" id="ARBA00022448"/>
    </source>
</evidence>
<dbReference type="SUPFAM" id="SSF103473">
    <property type="entry name" value="MFS general substrate transporter"/>
    <property type="match status" value="1"/>
</dbReference>
<dbReference type="Gene3D" id="1.20.1720.10">
    <property type="entry name" value="Multidrug resistance protein D"/>
    <property type="match status" value="1"/>
</dbReference>
<evidence type="ECO:0000313" key="8">
    <source>
        <dbReference type="EMBL" id="TDG79818.1"/>
    </source>
</evidence>
<keyword evidence="2" id="KW-0813">Transport</keyword>
<feature type="transmembrane region" description="Helical" evidence="6">
    <location>
        <begin position="437"/>
        <end position="456"/>
    </location>
</feature>
<keyword evidence="3 6" id="KW-0812">Transmembrane</keyword>
<keyword evidence="9" id="KW-1185">Reference proteome</keyword>
<feature type="transmembrane region" description="Helical" evidence="6">
    <location>
        <begin position="81"/>
        <end position="104"/>
    </location>
</feature>
<feature type="transmembrane region" description="Helical" evidence="6">
    <location>
        <begin position="268"/>
        <end position="289"/>
    </location>
</feature>
<dbReference type="AlphaFoldDB" id="A0A4V3A489"/>
<keyword evidence="5 6" id="KW-0472">Membrane</keyword>
<evidence type="ECO:0000256" key="5">
    <source>
        <dbReference type="ARBA" id="ARBA00023136"/>
    </source>
</evidence>
<dbReference type="STRING" id="1122149.FD44_GL001590"/>
<feature type="transmembrane region" description="Helical" evidence="6">
    <location>
        <begin position="12"/>
        <end position="33"/>
    </location>
</feature>
<feature type="domain" description="Major facilitator superfamily (MFS) profile" evidence="7">
    <location>
        <begin position="15"/>
        <end position="461"/>
    </location>
</feature>
<feature type="transmembrane region" description="Helical" evidence="6">
    <location>
        <begin position="227"/>
        <end position="247"/>
    </location>
</feature>
<protein>
    <recommendedName>
        <fullName evidence="7">Major facilitator superfamily (MFS) profile domain-containing protein</fullName>
    </recommendedName>
</protein>
<dbReference type="PANTHER" id="PTHR42718:SF9">
    <property type="entry name" value="MAJOR FACILITATOR SUPERFAMILY MULTIDRUG TRANSPORTER MFSC"/>
    <property type="match status" value="1"/>
</dbReference>
<dbReference type="PROSITE" id="PS50850">
    <property type="entry name" value="MFS"/>
    <property type="match status" value="1"/>
</dbReference>
<dbReference type="Pfam" id="PF07690">
    <property type="entry name" value="MFS_1"/>
    <property type="match status" value="1"/>
</dbReference>
<evidence type="ECO:0000256" key="4">
    <source>
        <dbReference type="ARBA" id="ARBA00022989"/>
    </source>
</evidence>
<dbReference type="InterPro" id="IPR011701">
    <property type="entry name" value="MFS"/>
</dbReference>
<evidence type="ECO:0000313" key="9">
    <source>
        <dbReference type="Proteomes" id="UP000294854"/>
    </source>
</evidence>
<dbReference type="GO" id="GO:0022857">
    <property type="term" value="F:transmembrane transporter activity"/>
    <property type="evidence" value="ECO:0007669"/>
    <property type="project" value="InterPro"/>
</dbReference>
<dbReference type="InterPro" id="IPR036259">
    <property type="entry name" value="MFS_trans_sf"/>
</dbReference>